<keyword evidence="3" id="KW-0269">Exonuclease</keyword>
<dbReference type="SUPFAM" id="SSF50249">
    <property type="entry name" value="Nucleic acid-binding proteins"/>
    <property type="match status" value="2"/>
</dbReference>
<dbReference type="GO" id="GO:0005829">
    <property type="term" value="C:cytosol"/>
    <property type="evidence" value="ECO:0007669"/>
    <property type="project" value="TreeGrafter"/>
</dbReference>
<dbReference type="Pfam" id="PF17876">
    <property type="entry name" value="CSD2"/>
    <property type="match status" value="1"/>
</dbReference>
<dbReference type="InterPro" id="IPR013223">
    <property type="entry name" value="RNase_B_OB_dom"/>
</dbReference>
<dbReference type="InterPro" id="IPR012340">
    <property type="entry name" value="NA-bd_OB-fold"/>
</dbReference>
<protein>
    <submittedName>
        <fullName evidence="6">Uncharacterized protein</fullName>
    </submittedName>
</protein>
<dbReference type="AlphaFoldDB" id="A0A382F9K4"/>
<proteinExistence type="predicted"/>
<dbReference type="InterPro" id="IPR050180">
    <property type="entry name" value="RNR_Ribonuclease"/>
</dbReference>
<dbReference type="Gene3D" id="2.40.50.140">
    <property type="entry name" value="Nucleic acid-binding proteins"/>
    <property type="match status" value="1"/>
</dbReference>
<dbReference type="EMBL" id="UINC01048775">
    <property type="protein sequence ID" value="SVB59736.1"/>
    <property type="molecule type" value="Genomic_DNA"/>
</dbReference>
<dbReference type="SMART" id="SM00955">
    <property type="entry name" value="RNB"/>
    <property type="match status" value="1"/>
</dbReference>
<organism evidence="6">
    <name type="scientific">marine metagenome</name>
    <dbReference type="NCBI Taxonomy" id="408172"/>
    <lineage>
        <taxon>unclassified sequences</taxon>
        <taxon>metagenomes</taxon>
        <taxon>ecological metagenomes</taxon>
    </lineage>
</organism>
<dbReference type="GO" id="GO:0004540">
    <property type="term" value="F:RNA nuclease activity"/>
    <property type="evidence" value="ECO:0007669"/>
    <property type="project" value="InterPro"/>
</dbReference>
<dbReference type="Pfam" id="PF00773">
    <property type="entry name" value="RNB"/>
    <property type="match status" value="1"/>
</dbReference>
<evidence type="ECO:0000313" key="6">
    <source>
        <dbReference type="EMBL" id="SVB59736.1"/>
    </source>
</evidence>
<evidence type="ECO:0000256" key="2">
    <source>
        <dbReference type="ARBA" id="ARBA00022801"/>
    </source>
</evidence>
<dbReference type="GO" id="GO:0003723">
    <property type="term" value="F:RNA binding"/>
    <property type="evidence" value="ECO:0007669"/>
    <property type="project" value="InterPro"/>
</dbReference>
<dbReference type="Pfam" id="PF08206">
    <property type="entry name" value="OB_RNB"/>
    <property type="match status" value="1"/>
</dbReference>
<dbReference type="PANTHER" id="PTHR23355:SF9">
    <property type="entry name" value="DIS3-LIKE EXONUCLEASE 2"/>
    <property type="match status" value="1"/>
</dbReference>
<dbReference type="GO" id="GO:0004527">
    <property type="term" value="F:exonuclease activity"/>
    <property type="evidence" value="ECO:0007669"/>
    <property type="project" value="UniProtKB-KW"/>
</dbReference>
<evidence type="ECO:0000256" key="3">
    <source>
        <dbReference type="ARBA" id="ARBA00022839"/>
    </source>
</evidence>
<dbReference type="InterPro" id="IPR011129">
    <property type="entry name" value="CSD"/>
</dbReference>
<feature type="domain" description="RNB" evidence="5">
    <location>
        <begin position="250"/>
        <end position="350"/>
    </location>
</feature>
<gene>
    <name evidence="6" type="ORF">METZ01_LOCUS212590</name>
</gene>
<evidence type="ECO:0000256" key="1">
    <source>
        <dbReference type="ARBA" id="ARBA00022722"/>
    </source>
</evidence>
<feature type="domain" description="Cold-shock" evidence="4">
    <location>
        <begin position="82"/>
        <end position="137"/>
    </location>
</feature>
<evidence type="ECO:0000259" key="4">
    <source>
        <dbReference type="SMART" id="SM00357"/>
    </source>
</evidence>
<dbReference type="InterPro" id="IPR040476">
    <property type="entry name" value="CSD2"/>
</dbReference>
<reference evidence="6" key="1">
    <citation type="submission" date="2018-05" db="EMBL/GenBank/DDBJ databases">
        <authorList>
            <person name="Lanie J.A."/>
            <person name="Ng W.-L."/>
            <person name="Kazmierczak K.M."/>
            <person name="Andrzejewski T.M."/>
            <person name="Davidsen T.M."/>
            <person name="Wayne K.J."/>
            <person name="Tettelin H."/>
            <person name="Glass J.I."/>
            <person name="Rusch D."/>
            <person name="Podicherti R."/>
            <person name="Tsui H.-C.T."/>
            <person name="Winkler M.E."/>
        </authorList>
    </citation>
    <scope>NUCLEOTIDE SEQUENCE</scope>
</reference>
<accession>A0A382F9K4</accession>
<evidence type="ECO:0000259" key="5">
    <source>
        <dbReference type="SMART" id="SM00955"/>
    </source>
</evidence>
<keyword evidence="1" id="KW-0540">Nuclease</keyword>
<dbReference type="SMART" id="SM00357">
    <property type="entry name" value="CSP"/>
    <property type="match status" value="1"/>
</dbReference>
<keyword evidence="2" id="KW-0378">Hydrolase</keyword>
<dbReference type="InterPro" id="IPR001900">
    <property type="entry name" value="RNase_II/R"/>
</dbReference>
<feature type="non-terminal residue" evidence="6">
    <location>
        <position position="350"/>
    </location>
</feature>
<name>A0A382F9K4_9ZZZZ</name>
<sequence>MSDPHYEREAEKYESPIPSREHILSFIQKKPRTKHQLYDLLSLKDEQKRSFEKRLRAMVRDKQLSCNKAGVYRTFSKRGLLRGTVIANPKGFGFVSLDKGGKDLRLSTQQMKLVFHGDKVKVRLLNRKLDAEIVEVSETVKSVVGRLHLETHFPYVVVDDKRIKHNIIITELIEGCEDNQVVIVEILSSPTMISEATGRVVEILGTYLDEGVEVDSALHRHQIPNKFSDIAISDSNKLPTKVLVKDKENRLNISHLNLVTIDGEDSRDFDDAVYAEPTNKGWKLLVAIADVSHYISEGSKLDEEAFERGNSVYFPHMVVPMLPELISNGLCSLNPNVERLCVTCEMNIDT</sequence>
<dbReference type="PANTHER" id="PTHR23355">
    <property type="entry name" value="RIBONUCLEASE"/>
    <property type="match status" value="1"/>
</dbReference>
<dbReference type="GO" id="GO:0006402">
    <property type="term" value="P:mRNA catabolic process"/>
    <property type="evidence" value="ECO:0007669"/>
    <property type="project" value="TreeGrafter"/>
</dbReference>